<feature type="region of interest" description="Disordered" evidence="2">
    <location>
        <begin position="486"/>
        <end position="511"/>
    </location>
</feature>
<sequence>MWSYPLTNYPSSSTYSQPSPESPEHGQLRPPITQSPRQQRRQGQIAYGSDMGLPNNYPYTYSPILTNQPQMGVHPPSSDMNSYNVEDRTRPLSNRGLSDGEKQVGQQERQQGVKNMEDFVTPRHSDSWNFYQYQSEQGGSNLPNVRQLDSRRPNDPNTRIMSLPWTGNNGSNNVYEASNYSFPSYFQDAPTSSDVKDYDLGTERSRKRSRMDDSSGENVKLEETSSTLNVASKVAQLHTHLTELIQLIKPFASQPGQSEPEQPSPYLTTRFARLSTIIHTILFTLAPHIHSQLAPEFKFTYPNSPSALSKQNFVKRSPPPIPTKSLVEMTSAEKEMEIIRKRRDALIAKAQAANANVKVIGQKDRSHGPAPTNADTVSSNWAQVPLSSRETYNSLDLGNFTAVTEASKPTYAYQPSAAPTQRHQDPVQRLNEQQDPNMLSPRSMTWLGRCHGCGSSVTTTWRRGPDGPDSLCDSCGMHYERLLKKKDSLSPNQNNGTNGQATSSIGSSLLL</sequence>
<dbReference type="AlphaFoldDB" id="A0A1E3I573"/>
<feature type="region of interest" description="Disordered" evidence="2">
    <location>
        <begin position="191"/>
        <end position="222"/>
    </location>
</feature>
<keyword evidence="1" id="KW-0175">Coiled coil</keyword>
<dbReference type="InterPro" id="IPR013088">
    <property type="entry name" value="Znf_NHR/GATA"/>
</dbReference>
<evidence type="ECO:0000313" key="3">
    <source>
        <dbReference type="EMBL" id="WVN89015.1"/>
    </source>
</evidence>
<dbReference type="GeneID" id="91088441"/>
<name>A0A1E3I573_9TREE</name>
<protein>
    <submittedName>
        <fullName evidence="3">Uncharacterized protein</fullName>
    </submittedName>
</protein>
<feature type="compositionally biased region" description="Polar residues" evidence="2">
    <location>
        <begin position="57"/>
        <end position="70"/>
    </location>
</feature>
<proteinExistence type="predicted"/>
<dbReference type="VEuPathDB" id="FungiDB:L203_05234"/>
<dbReference type="OrthoDB" id="2162994at2759"/>
<dbReference type="GO" id="GO:0043565">
    <property type="term" value="F:sequence-specific DNA binding"/>
    <property type="evidence" value="ECO:0007669"/>
    <property type="project" value="InterPro"/>
</dbReference>
<dbReference type="GO" id="GO:0008270">
    <property type="term" value="F:zinc ion binding"/>
    <property type="evidence" value="ECO:0007669"/>
    <property type="project" value="InterPro"/>
</dbReference>
<organism evidence="3 4">
    <name type="scientific">Cryptococcus depauperatus CBS 7841</name>
    <dbReference type="NCBI Taxonomy" id="1295531"/>
    <lineage>
        <taxon>Eukaryota</taxon>
        <taxon>Fungi</taxon>
        <taxon>Dikarya</taxon>
        <taxon>Basidiomycota</taxon>
        <taxon>Agaricomycotina</taxon>
        <taxon>Tremellomycetes</taxon>
        <taxon>Tremellales</taxon>
        <taxon>Cryptococcaceae</taxon>
        <taxon>Cryptococcus</taxon>
    </lineage>
</organism>
<dbReference type="PROSITE" id="PS50114">
    <property type="entry name" value="GATA_ZN_FINGER_2"/>
    <property type="match status" value="1"/>
</dbReference>
<dbReference type="KEGG" id="cdep:91088441"/>
<evidence type="ECO:0000256" key="1">
    <source>
        <dbReference type="SAM" id="Coils"/>
    </source>
</evidence>
<reference evidence="3" key="3">
    <citation type="submission" date="2024-01" db="EMBL/GenBank/DDBJ databases">
        <authorList>
            <person name="Coelho M.A."/>
            <person name="David-Palma M."/>
            <person name="Shea T."/>
            <person name="Sun S."/>
            <person name="Cuomo C.A."/>
            <person name="Heitman J."/>
        </authorList>
    </citation>
    <scope>NUCLEOTIDE SEQUENCE</scope>
    <source>
        <strain evidence="3">CBS 7841</strain>
    </source>
</reference>
<dbReference type="Pfam" id="PF00320">
    <property type="entry name" value="GATA"/>
    <property type="match status" value="1"/>
</dbReference>
<accession>A0A1E3I573</accession>
<feature type="compositionally biased region" description="Polar residues" evidence="2">
    <location>
        <begin position="489"/>
        <end position="511"/>
    </location>
</feature>
<dbReference type="GO" id="GO:0006355">
    <property type="term" value="P:regulation of DNA-templated transcription"/>
    <property type="evidence" value="ECO:0007669"/>
    <property type="project" value="InterPro"/>
</dbReference>
<dbReference type="SMART" id="SM00401">
    <property type="entry name" value="ZnF_GATA"/>
    <property type="match status" value="1"/>
</dbReference>
<dbReference type="CDD" id="cd00202">
    <property type="entry name" value="ZnF_GATA"/>
    <property type="match status" value="1"/>
</dbReference>
<evidence type="ECO:0000256" key="2">
    <source>
        <dbReference type="SAM" id="MobiDB-lite"/>
    </source>
</evidence>
<feature type="compositionally biased region" description="Basic and acidic residues" evidence="2">
    <location>
        <begin position="194"/>
        <end position="204"/>
    </location>
</feature>
<reference evidence="3" key="1">
    <citation type="submission" date="2016-06" db="EMBL/GenBank/DDBJ databases">
        <authorList>
            <person name="Cuomo C."/>
            <person name="Litvintseva A."/>
            <person name="Heitman J."/>
            <person name="Chen Y."/>
            <person name="Sun S."/>
            <person name="Springer D."/>
            <person name="Dromer F."/>
            <person name="Young S."/>
            <person name="Zeng Q."/>
            <person name="Chapman S."/>
            <person name="Gujja S."/>
            <person name="Saif S."/>
            <person name="Birren B."/>
        </authorList>
    </citation>
    <scope>NUCLEOTIDE SEQUENCE</scope>
    <source>
        <strain evidence="3">CBS 7841</strain>
    </source>
</reference>
<dbReference type="Gene3D" id="3.30.50.10">
    <property type="entry name" value="Erythroid Transcription Factor GATA-1, subunit A"/>
    <property type="match status" value="1"/>
</dbReference>
<feature type="compositionally biased region" description="Low complexity" evidence="2">
    <location>
        <begin position="9"/>
        <end position="19"/>
    </location>
</feature>
<feature type="region of interest" description="Disordered" evidence="2">
    <location>
        <begin position="1"/>
        <end position="111"/>
    </location>
</feature>
<keyword evidence="4" id="KW-1185">Reference proteome</keyword>
<reference evidence="3" key="2">
    <citation type="journal article" date="2022" name="Elife">
        <title>Obligate sexual reproduction of a homothallic fungus closely related to the Cryptococcus pathogenic species complex.</title>
        <authorList>
            <person name="Passer A.R."/>
            <person name="Clancey S.A."/>
            <person name="Shea T."/>
            <person name="David-Palma M."/>
            <person name="Averette A.F."/>
            <person name="Boekhout T."/>
            <person name="Porcel B.M."/>
            <person name="Nowrousian M."/>
            <person name="Cuomo C.A."/>
            <person name="Sun S."/>
            <person name="Heitman J."/>
            <person name="Coelho M.A."/>
        </authorList>
    </citation>
    <scope>NUCLEOTIDE SEQUENCE</scope>
    <source>
        <strain evidence="3">CBS 7841</strain>
    </source>
</reference>
<dbReference type="Proteomes" id="UP000094043">
    <property type="component" value="Chromosome 5"/>
</dbReference>
<dbReference type="InterPro" id="IPR000679">
    <property type="entry name" value="Znf_GATA"/>
</dbReference>
<gene>
    <name evidence="3" type="ORF">L203_104231</name>
</gene>
<evidence type="ECO:0000313" key="4">
    <source>
        <dbReference type="Proteomes" id="UP000094043"/>
    </source>
</evidence>
<dbReference type="EMBL" id="CP143788">
    <property type="protein sequence ID" value="WVN89015.1"/>
    <property type="molecule type" value="Genomic_DNA"/>
</dbReference>
<dbReference type="SUPFAM" id="SSF57716">
    <property type="entry name" value="Glucocorticoid receptor-like (DNA-binding domain)"/>
    <property type="match status" value="1"/>
</dbReference>
<dbReference type="RefSeq" id="XP_066069715.1">
    <property type="nucleotide sequence ID" value="XM_066213618.1"/>
</dbReference>
<feature type="coiled-coil region" evidence="1">
    <location>
        <begin position="329"/>
        <end position="356"/>
    </location>
</feature>